<evidence type="ECO:0008006" key="3">
    <source>
        <dbReference type="Google" id="ProtNLM"/>
    </source>
</evidence>
<reference evidence="1 2" key="1">
    <citation type="journal article" date="2008" name="Nature">
        <title>The genome of the model beetle and pest Tribolium castaneum.</title>
        <authorList>
            <consortium name="Tribolium Genome Sequencing Consortium"/>
            <person name="Richards S."/>
            <person name="Gibbs R.A."/>
            <person name="Weinstock G.M."/>
            <person name="Brown S.J."/>
            <person name="Denell R."/>
            <person name="Beeman R.W."/>
            <person name="Gibbs R."/>
            <person name="Beeman R.W."/>
            <person name="Brown S.J."/>
            <person name="Bucher G."/>
            <person name="Friedrich M."/>
            <person name="Grimmelikhuijzen C.J."/>
            <person name="Klingler M."/>
            <person name="Lorenzen M."/>
            <person name="Richards S."/>
            <person name="Roth S."/>
            <person name="Schroder R."/>
            <person name="Tautz D."/>
            <person name="Zdobnov E.M."/>
            <person name="Muzny D."/>
            <person name="Gibbs R.A."/>
            <person name="Weinstock G.M."/>
            <person name="Attaway T."/>
            <person name="Bell S."/>
            <person name="Buhay C.J."/>
            <person name="Chandrabose M.N."/>
            <person name="Chavez D."/>
            <person name="Clerk-Blankenburg K.P."/>
            <person name="Cree A."/>
            <person name="Dao M."/>
            <person name="Davis C."/>
            <person name="Chacko J."/>
            <person name="Dinh H."/>
            <person name="Dugan-Rocha S."/>
            <person name="Fowler G."/>
            <person name="Garner T.T."/>
            <person name="Garnes J."/>
            <person name="Gnirke A."/>
            <person name="Hawes A."/>
            <person name="Hernandez J."/>
            <person name="Hines S."/>
            <person name="Holder M."/>
            <person name="Hume J."/>
            <person name="Jhangiani S.N."/>
            <person name="Joshi V."/>
            <person name="Khan Z.M."/>
            <person name="Jackson L."/>
            <person name="Kovar C."/>
            <person name="Kowis A."/>
            <person name="Lee S."/>
            <person name="Lewis L.R."/>
            <person name="Margolis J."/>
            <person name="Morgan M."/>
            <person name="Nazareth L.V."/>
            <person name="Nguyen N."/>
            <person name="Okwuonu G."/>
            <person name="Parker D."/>
            <person name="Richards S."/>
            <person name="Ruiz S.J."/>
            <person name="Santibanez J."/>
            <person name="Savard J."/>
            <person name="Scherer S.E."/>
            <person name="Schneider B."/>
            <person name="Sodergren E."/>
            <person name="Tautz D."/>
            <person name="Vattahil S."/>
            <person name="Villasana D."/>
            <person name="White C.S."/>
            <person name="Wright R."/>
            <person name="Park Y."/>
            <person name="Beeman R.W."/>
            <person name="Lord J."/>
            <person name="Oppert B."/>
            <person name="Lorenzen M."/>
            <person name="Brown S."/>
            <person name="Wang L."/>
            <person name="Savard J."/>
            <person name="Tautz D."/>
            <person name="Richards S."/>
            <person name="Weinstock G."/>
            <person name="Gibbs R.A."/>
            <person name="Liu Y."/>
            <person name="Worley K."/>
            <person name="Weinstock G."/>
            <person name="Elsik C.G."/>
            <person name="Reese J.T."/>
            <person name="Elhaik E."/>
            <person name="Landan G."/>
            <person name="Graur D."/>
            <person name="Arensburger P."/>
            <person name="Atkinson P."/>
            <person name="Beeman R.W."/>
            <person name="Beidler J."/>
            <person name="Brown S.J."/>
            <person name="Demuth J.P."/>
            <person name="Drury D.W."/>
            <person name="Du Y.Z."/>
            <person name="Fujiwara H."/>
            <person name="Lorenzen M."/>
            <person name="Maselli V."/>
            <person name="Osanai M."/>
            <person name="Park Y."/>
            <person name="Robertson H.M."/>
            <person name="Tu Z."/>
            <person name="Wang J.J."/>
            <person name="Wang S."/>
            <person name="Richards S."/>
            <person name="Song H."/>
            <person name="Zhang L."/>
            <person name="Sodergren E."/>
            <person name="Werner D."/>
            <person name="Stanke M."/>
            <person name="Morgenstern B."/>
            <person name="Solovyev V."/>
            <person name="Kosarev P."/>
            <person name="Brown G."/>
            <person name="Chen H.C."/>
            <person name="Ermolaeva O."/>
            <person name="Hlavina W."/>
            <person name="Kapustin Y."/>
            <person name="Kiryutin B."/>
            <person name="Kitts P."/>
            <person name="Maglott D."/>
            <person name="Pruitt K."/>
            <person name="Sapojnikov V."/>
            <person name="Souvorov A."/>
            <person name="Mackey A.J."/>
            <person name="Waterhouse R.M."/>
            <person name="Wyder S."/>
            <person name="Zdobnov E.M."/>
            <person name="Zdobnov E.M."/>
            <person name="Wyder S."/>
            <person name="Kriventseva E.V."/>
            <person name="Kadowaki T."/>
            <person name="Bork P."/>
            <person name="Aranda M."/>
            <person name="Bao R."/>
            <person name="Beermann A."/>
            <person name="Berns N."/>
            <person name="Bolognesi R."/>
            <person name="Bonneton F."/>
            <person name="Bopp D."/>
            <person name="Brown S.J."/>
            <person name="Bucher G."/>
            <person name="Butts T."/>
            <person name="Chaumot A."/>
            <person name="Denell R.E."/>
            <person name="Ferrier D.E."/>
            <person name="Friedrich M."/>
            <person name="Gordon C.M."/>
            <person name="Jindra M."/>
            <person name="Klingler M."/>
            <person name="Lan Q."/>
            <person name="Lattorff H.M."/>
            <person name="Laudet V."/>
            <person name="von Levetsow C."/>
            <person name="Liu Z."/>
            <person name="Lutz R."/>
            <person name="Lynch J.A."/>
            <person name="da Fonseca R.N."/>
            <person name="Posnien N."/>
            <person name="Reuter R."/>
            <person name="Roth S."/>
            <person name="Savard J."/>
            <person name="Schinko J.B."/>
            <person name="Schmitt C."/>
            <person name="Schoppmeier M."/>
            <person name="Schroder R."/>
            <person name="Shippy T.D."/>
            <person name="Simonnet F."/>
            <person name="Marques-Souza H."/>
            <person name="Tautz D."/>
            <person name="Tomoyasu Y."/>
            <person name="Trauner J."/>
            <person name="Van der Zee M."/>
            <person name="Vervoort M."/>
            <person name="Wittkopp N."/>
            <person name="Wimmer E.A."/>
            <person name="Yang X."/>
            <person name="Jones A.K."/>
            <person name="Sattelle D.B."/>
            <person name="Ebert P.R."/>
            <person name="Nelson D."/>
            <person name="Scott J.G."/>
            <person name="Beeman R.W."/>
            <person name="Muthukrishnan S."/>
            <person name="Kramer K.J."/>
            <person name="Arakane Y."/>
            <person name="Beeman R.W."/>
            <person name="Zhu Q."/>
            <person name="Hogenkamp D."/>
            <person name="Dixit R."/>
            <person name="Oppert B."/>
            <person name="Jiang H."/>
            <person name="Zou Z."/>
            <person name="Marshall J."/>
            <person name="Elpidina E."/>
            <person name="Vinokurov K."/>
            <person name="Oppert C."/>
            <person name="Zou Z."/>
            <person name="Evans J."/>
            <person name="Lu Z."/>
            <person name="Zhao P."/>
            <person name="Sumathipala N."/>
            <person name="Altincicek B."/>
            <person name="Vilcinskas A."/>
            <person name="Williams M."/>
            <person name="Hultmark D."/>
            <person name="Hetru C."/>
            <person name="Jiang H."/>
            <person name="Grimmelikhuijzen C.J."/>
            <person name="Hauser F."/>
            <person name="Cazzamali G."/>
            <person name="Williamson M."/>
            <person name="Park Y."/>
            <person name="Li B."/>
            <person name="Tanaka Y."/>
            <person name="Predel R."/>
            <person name="Neupert S."/>
            <person name="Schachtner J."/>
            <person name="Verleyen P."/>
            <person name="Raible F."/>
            <person name="Bork P."/>
            <person name="Friedrich M."/>
            <person name="Walden K.K."/>
            <person name="Robertson H.M."/>
            <person name="Angeli S."/>
            <person name="Foret S."/>
            <person name="Bucher G."/>
            <person name="Schuetz S."/>
            <person name="Maleszka R."/>
            <person name="Wimmer E.A."/>
            <person name="Beeman R.W."/>
            <person name="Lorenzen M."/>
            <person name="Tomoyasu Y."/>
            <person name="Miller S.C."/>
            <person name="Grossmann D."/>
            <person name="Bucher G."/>
        </authorList>
    </citation>
    <scope>NUCLEOTIDE SEQUENCE [LARGE SCALE GENOMIC DNA]</scope>
    <source>
        <strain evidence="1 2">Georgia GA2</strain>
    </source>
</reference>
<gene>
    <name evidence="1" type="primary">AUGUSTUS-3.0.2_31779</name>
    <name evidence="1" type="ORF">TcasGA2_TC031779</name>
</gene>
<evidence type="ECO:0000313" key="2">
    <source>
        <dbReference type="Proteomes" id="UP000007266"/>
    </source>
</evidence>
<accession>A0A139W8Z3</accession>
<keyword evidence="2" id="KW-1185">Reference proteome</keyword>
<organism evidence="1 2">
    <name type="scientific">Tribolium castaneum</name>
    <name type="common">Red flour beetle</name>
    <dbReference type="NCBI Taxonomy" id="7070"/>
    <lineage>
        <taxon>Eukaryota</taxon>
        <taxon>Metazoa</taxon>
        <taxon>Ecdysozoa</taxon>
        <taxon>Arthropoda</taxon>
        <taxon>Hexapoda</taxon>
        <taxon>Insecta</taxon>
        <taxon>Pterygota</taxon>
        <taxon>Neoptera</taxon>
        <taxon>Endopterygota</taxon>
        <taxon>Coleoptera</taxon>
        <taxon>Polyphaga</taxon>
        <taxon>Cucujiformia</taxon>
        <taxon>Tenebrionidae</taxon>
        <taxon>Tenebrionidae incertae sedis</taxon>
        <taxon>Tribolium</taxon>
    </lineage>
</organism>
<dbReference type="Proteomes" id="UP000007266">
    <property type="component" value="Unassembled WGS sequence"/>
</dbReference>
<sequence>MQSSKINYGLTYSQAQKLAFEFAQKLKRKYQTSWDRNNKAGLDWMKSFMKRFRNLRLRKPENTSLAKSTGFNKTNVTQFFDNLRFALEKYKIALENIYHLDETGVTTVLQAPKVIATTGTKQVGQVVSAERGNW</sequence>
<dbReference type="EMBL" id="KQ972874">
    <property type="protein sequence ID" value="KXZ75747.1"/>
    <property type="molecule type" value="Genomic_DNA"/>
</dbReference>
<dbReference type="OMA" id="NVFTHEK"/>
<reference evidence="1 2" key="2">
    <citation type="journal article" date="2010" name="Nucleic Acids Res.">
        <title>BeetleBase in 2010: revisions to provide comprehensive genomic information for Tribolium castaneum.</title>
        <authorList>
            <person name="Kim H.S."/>
            <person name="Murphy T."/>
            <person name="Xia J."/>
            <person name="Caragea D."/>
            <person name="Park Y."/>
            <person name="Beeman R.W."/>
            <person name="Lorenzen M.D."/>
            <person name="Butcher S."/>
            <person name="Manak J.R."/>
            <person name="Brown S.J."/>
        </authorList>
    </citation>
    <scope>NUCLEOTIDE SEQUENCE [LARGE SCALE GENOMIC DNA]</scope>
    <source>
        <strain evidence="1 2">Georgia GA2</strain>
    </source>
</reference>
<dbReference type="InParanoid" id="A0A139W8Z3"/>
<protein>
    <recommendedName>
        <fullName evidence="3">HTH CENPB-type domain-containing protein</fullName>
    </recommendedName>
</protein>
<name>A0A139W8Z3_TRICA</name>
<evidence type="ECO:0000313" key="1">
    <source>
        <dbReference type="EMBL" id="KXZ75747.1"/>
    </source>
</evidence>
<dbReference type="AlphaFoldDB" id="A0A139W8Z3"/>
<proteinExistence type="predicted"/>
<dbReference type="STRING" id="7070.A0A139W8Z3"/>